<evidence type="ECO:0000256" key="1">
    <source>
        <dbReference type="ARBA" id="ARBA00003330"/>
    </source>
</evidence>
<dbReference type="InterPro" id="IPR024706">
    <property type="entry name" value="Peroxiredoxin_AhpC-typ"/>
</dbReference>
<feature type="active site" description="Cysteine sulfenic acid (-SOH) intermediate; for peroxidase activity" evidence="13">
    <location>
        <position position="49"/>
    </location>
</feature>
<protein>
    <recommendedName>
        <fullName evidence="3">thioredoxin-dependent peroxiredoxin</fullName>
        <ecNumber evidence="3">1.11.1.24</ecNumber>
    </recommendedName>
    <alternativeName>
        <fullName evidence="11">Bacterioferritin comigratory protein</fullName>
    </alternativeName>
    <alternativeName>
        <fullName evidence="9">Thioredoxin peroxidase</fullName>
    </alternativeName>
</protein>
<keyword evidence="16" id="KW-1185">Reference proteome</keyword>
<dbReference type="Pfam" id="PF00578">
    <property type="entry name" value="AhpC-TSA"/>
    <property type="match status" value="1"/>
</dbReference>
<gene>
    <name evidence="15" type="ORF">CCALI_00264</name>
</gene>
<comment type="function">
    <text evidence="1">Thiol-specific peroxidase that catalyzes the reduction of hydrogen peroxide and organic hydroperoxides to water and alcohols, respectively. Plays a role in cell protection against oxidative stress by detoxifying peroxides and as sensor of hydrogen peroxide-mediated signaling events.</text>
</comment>
<comment type="subunit">
    <text evidence="2">Monomer.</text>
</comment>
<reference evidence="16" key="1">
    <citation type="submission" date="2013-03" db="EMBL/GenBank/DDBJ databases">
        <title>Genome sequence of Chthonomonas calidirosea, the first sequenced genome from the Armatimonadetes phylum (formally candidate division OP10).</title>
        <authorList>
            <person name="Lee K.C.Y."/>
            <person name="Morgan X.C."/>
            <person name="Dunfield P.F."/>
            <person name="Tamas I."/>
            <person name="Houghton K.M."/>
            <person name="Vyssotski M."/>
            <person name="Ryan J.L.J."/>
            <person name="Lagutin K."/>
            <person name="McDonald I.R."/>
            <person name="Stott M.B."/>
        </authorList>
    </citation>
    <scope>NUCLEOTIDE SEQUENCE [LARGE SCALE GENOMIC DNA]</scope>
    <source>
        <strain evidence="16">DSM 23976 / ICMP 18418 / T49</strain>
    </source>
</reference>
<evidence type="ECO:0000256" key="9">
    <source>
        <dbReference type="ARBA" id="ARBA00032824"/>
    </source>
</evidence>
<name>S0ESB4_CHTCT</name>
<proteinExistence type="inferred from homology"/>
<dbReference type="InterPro" id="IPR000866">
    <property type="entry name" value="AhpC/TSA"/>
</dbReference>
<comment type="catalytic activity">
    <reaction evidence="12">
        <text>a hydroperoxide + [thioredoxin]-dithiol = an alcohol + [thioredoxin]-disulfide + H2O</text>
        <dbReference type="Rhea" id="RHEA:62620"/>
        <dbReference type="Rhea" id="RHEA-COMP:10698"/>
        <dbReference type="Rhea" id="RHEA-COMP:10700"/>
        <dbReference type="ChEBI" id="CHEBI:15377"/>
        <dbReference type="ChEBI" id="CHEBI:29950"/>
        <dbReference type="ChEBI" id="CHEBI:30879"/>
        <dbReference type="ChEBI" id="CHEBI:35924"/>
        <dbReference type="ChEBI" id="CHEBI:50058"/>
        <dbReference type="EC" id="1.11.1.24"/>
    </reaction>
</comment>
<comment type="similarity">
    <text evidence="10">Belongs to the peroxiredoxin family. BCP/PrxQ subfamily.</text>
</comment>
<dbReference type="InParanoid" id="S0ESB4"/>
<evidence type="ECO:0000313" key="16">
    <source>
        <dbReference type="Proteomes" id="UP000014227"/>
    </source>
</evidence>
<keyword evidence="8" id="KW-0676">Redox-active center</keyword>
<dbReference type="eggNOG" id="COG1225">
    <property type="taxonomic scope" value="Bacteria"/>
</dbReference>
<dbReference type="GO" id="GO:0008379">
    <property type="term" value="F:thioredoxin peroxidase activity"/>
    <property type="evidence" value="ECO:0007669"/>
    <property type="project" value="TreeGrafter"/>
</dbReference>
<keyword evidence="4 15" id="KW-0575">Peroxidase</keyword>
<evidence type="ECO:0000256" key="5">
    <source>
        <dbReference type="ARBA" id="ARBA00022862"/>
    </source>
</evidence>
<accession>S0ESB4</accession>
<evidence type="ECO:0000256" key="12">
    <source>
        <dbReference type="ARBA" id="ARBA00049091"/>
    </source>
</evidence>
<dbReference type="STRING" id="454171.CP488_00893"/>
<dbReference type="PANTHER" id="PTHR42801:SF4">
    <property type="entry name" value="AHPC_TSA FAMILY PROTEIN"/>
    <property type="match status" value="1"/>
</dbReference>
<keyword evidence="7" id="KW-1015">Disulfide bond</keyword>
<evidence type="ECO:0000256" key="2">
    <source>
        <dbReference type="ARBA" id="ARBA00011245"/>
    </source>
</evidence>
<dbReference type="GO" id="GO:0005737">
    <property type="term" value="C:cytoplasm"/>
    <property type="evidence" value="ECO:0007669"/>
    <property type="project" value="TreeGrafter"/>
</dbReference>
<dbReference type="AlphaFoldDB" id="S0ESB4"/>
<dbReference type="EMBL" id="HF951689">
    <property type="protein sequence ID" value="CCW34101.1"/>
    <property type="molecule type" value="Genomic_DNA"/>
</dbReference>
<dbReference type="EC" id="1.11.1.24" evidence="3"/>
<keyword evidence="6 15" id="KW-0560">Oxidoreductase</keyword>
<dbReference type="InterPro" id="IPR036249">
    <property type="entry name" value="Thioredoxin-like_sf"/>
</dbReference>
<dbReference type="PIRSF" id="PIRSF000239">
    <property type="entry name" value="AHPC"/>
    <property type="match status" value="1"/>
</dbReference>
<evidence type="ECO:0000256" key="6">
    <source>
        <dbReference type="ARBA" id="ARBA00023002"/>
    </source>
</evidence>
<dbReference type="KEGG" id="ccz:CCALI_00264"/>
<evidence type="ECO:0000256" key="7">
    <source>
        <dbReference type="ARBA" id="ARBA00023157"/>
    </source>
</evidence>
<dbReference type="InterPro" id="IPR013766">
    <property type="entry name" value="Thioredoxin_domain"/>
</dbReference>
<dbReference type="Proteomes" id="UP000014227">
    <property type="component" value="Chromosome I"/>
</dbReference>
<organism evidence="15 16">
    <name type="scientific">Chthonomonas calidirosea (strain DSM 23976 / ICMP 18418 / T49)</name>
    <dbReference type="NCBI Taxonomy" id="1303518"/>
    <lineage>
        <taxon>Bacteria</taxon>
        <taxon>Bacillati</taxon>
        <taxon>Armatimonadota</taxon>
        <taxon>Chthonomonadia</taxon>
        <taxon>Chthonomonadales</taxon>
        <taxon>Chthonomonadaceae</taxon>
        <taxon>Chthonomonas</taxon>
    </lineage>
</organism>
<evidence type="ECO:0000256" key="4">
    <source>
        <dbReference type="ARBA" id="ARBA00022559"/>
    </source>
</evidence>
<evidence type="ECO:0000256" key="10">
    <source>
        <dbReference type="ARBA" id="ARBA00038489"/>
    </source>
</evidence>
<evidence type="ECO:0000313" key="15">
    <source>
        <dbReference type="EMBL" id="CCW34101.1"/>
    </source>
</evidence>
<dbReference type="PROSITE" id="PS51352">
    <property type="entry name" value="THIOREDOXIN_2"/>
    <property type="match status" value="1"/>
</dbReference>
<evidence type="ECO:0000256" key="8">
    <source>
        <dbReference type="ARBA" id="ARBA00023284"/>
    </source>
</evidence>
<dbReference type="HOGENOM" id="CLU_042529_14_2_0"/>
<sequence>MASTLLPIGVPAPVFDILMPDGTAWPTSYFQGKKRLVLVFYPGDFTPICTAQLCLLRDHWNQLLEHDALVVGINPAKPSKHRLFAEKFAFPFPLISDQGHKIAKAYGCCSWFGINRRTVYIVDKKGLIAYACRGNPNIAELLQVLRSLHDEPPYASAHNGMVSTHTAQIPDP</sequence>
<dbReference type="InterPro" id="IPR050924">
    <property type="entry name" value="Peroxiredoxin_BCP/PrxQ"/>
</dbReference>
<dbReference type="RefSeq" id="WP_016481665.1">
    <property type="nucleotide sequence ID" value="NC_021487.1"/>
</dbReference>
<dbReference type="PATRIC" id="fig|1303518.3.peg.267"/>
<evidence type="ECO:0000259" key="14">
    <source>
        <dbReference type="PROSITE" id="PS51352"/>
    </source>
</evidence>
<evidence type="ECO:0000256" key="13">
    <source>
        <dbReference type="PIRSR" id="PIRSR000239-1"/>
    </source>
</evidence>
<keyword evidence="5" id="KW-0049">Antioxidant</keyword>
<dbReference type="SUPFAM" id="SSF52833">
    <property type="entry name" value="Thioredoxin-like"/>
    <property type="match status" value="1"/>
</dbReference>
<feature type="domain" description="Thioredoxin" evidence="14">
    <location>
        <begin position="6"/>
        <end position="150"/>
    </location>
</feature>
<dbReference type="CDD" id="cd03017">
    <property type="entry name" value="PRX_BCP"/>
    <property type="match status" value="1"/>
</dbReference>
<dbReference type="Gene3D" id="3.40.30.10">
    <property type="entry name" value="Glutaredoxin"/>
    <property type="match status" value="1"/>
</dbReference>
<evidence type="ECO:0000256" key="3">
    <source>
        <dbReference type="ARBA" id="ARBA00013017"/>
    </source>
</evidence>
<dbReference type="PANTHER" id="PTHR42801">
    <property type="entry name" value="THIOREDOXIN-DEPENDENT PEROXIDE REDUCTASE"/>
    <property type="match status" value="1"/>
</dbReference>
<dbReference type="GO" id="GO:0034599">
    <property type="term" value="P:cellular response to oxidative stress"/>
    <property type="evidence" value="ECO:0007669"/>
    <property type="project" value="TreeGrafter"/>
</dbReference>
<dbReference type="GO" id="GO:0045454">
    <property type="term" value="P:cell redox homeostasis"/>
    <property type="evidence" value="ECO:0007669"/>
    <property type="project" value="TreeGrafter"/>
</dbReference>
<evidence type="ECO:0000256" key="11">
    <source>
        <dbReference type="ARBA" id="ARBA00041373"/>
    </source>
</evidence>